<organism evidence="3 4">
    <name type="scientific">Streptomyces johnsoniae</name>
    <dbReference type="NCBI Taxonomy" id="3075532"/>
    <lineage>
        <taxon>Bacteria</taxon>
        <taxon>Bacillati</taxon>
        <taxon>Actinomycetota</taxon>
        <taxon>Actinomycetes</taxon>
        <taxon>Kitasatosporales</taxon>
        <taxon>Streptomycetaceae</taxon>
        <taxon>Streptomyces</taxon>
    </lineage>
</organism>
<dbReference type="Proteomes" id="UP001183615">
    <property type="component" value="Unassembled WGS sequence"/>
</dbReference>
<dbReference type="EMBL" id="JAVREV010000002">
    <property type="protein sequence ID" value="MDT0441592.1"/>
    <property type="molecule type" value="Genomic_DNA"/>
</dbReference>
<name>A0ABU2RY97_9ACTN</name>
<keyword evidence="4" id="KW-1185">Reference proteome</keyword>
<feature type="region of interest" description="Disordered" evidence="1">
    <location>
        <begin position="63"/>
        <end position="99"/>
    </location>
</feature>
<sequence length="99" mass="10262">MRVPRQLSHVADGHRLVDPPGGRRPVPTAPGRRWPRRLALAAAALVLVVAGTGWAILHRAGADAPAPAVPADTPADGSARAPADGSAREGRTHPVPELR</sequence>
<evidence type="ECO:0000256" key="1">
    <source>
        <dbReference type="SAM" id="MobiDB-lite"/>
    </source>
</evidence>
<feature type="transmembrane region" description="Helical" evidence="2">
    <location>
        <begin position="38"/>
        <end position="57"/>
    </location>
</feature>
<feature type="compositionally biased region" description="Basic and acidic residues" evidence="1">
    <location>
        <begin position="86"/>
        <end position="99"/>
    </location>
</feature>
<keyword evidence="2" id="KW-0472">Membrane</keyword>
<evidence type="ECO:0000256" key="2">
    <source>
        <dbReference type="SAM" id="Phobius"/>
    </source>
</evidence>
<protein>
    <recommendedName>
        <fullName evidence="5">Serine/threonine protein kinase</fullName>
    </recommendedName>
</protein>
<reference evidence="4" key="1">
    <citation type="submission" date="2023-07" db="EMBL/GenBank/DDBJ databases">
        <title>30 novel species of actinomycetes from the DSMZ collection.</title>
        <authorList>
            <person name="Nouioui I."/>
        </authorList>
    </citation>
    <scope>NUCLEOTIDE SEQUENCE [LARGE SCALE GENOMIC DNA]</scope>
    <source>
        <strain evidence="4">DSM 41886</strain>
    </source>
</reference>
<proteinExistence type="predicted"/>
<evidence type="ECO:0008006" key="5">
    <source>
        <dbReference type="Google" id="ProtNLM"/>
    </source>
</evidence>
<accession>A0ABU2RY97</accession>
<feature type="compositionally biased region" description="Low complexity" evidence="1">
    <location>
        <begin position="63"/>
        <end position="76"/>
    </location>
</feature>
<keyword evidence="2" id="KW-0812">Transmembrane</keyword>
<evidence type="ECO:0000313" key="3">
    <source>
        <dbReference type="EMBL" id="MDT0441592.1"/>
    </source>
</evidence>
<keyword evidence="2" id="KW-1133">Transmembrane helix</keyword>
<feature type="region of interest" description="Disordered" evidence="1">
    <location>
        <begin position="1"/>
        <end position="31"/>
    </location>
</feature>
<evidence type="ECO:0000313" key="4">
    <source>
        <dbReference type="Proteomes" id="UP001183615"/>
    </source>
</evidence>
<gene>
    <name evidence="3" type="ORF">RM779_03115</name>
</gene>
<dbReference type="RefSeq" id="WP_311615534.1">
    <property type="nucleotide sequence ID" value="NZ_JAVREV010000002.1"/>
</dbReference>
<comment type="caution">
    <text evidence="3">The sequence shown here is derived from an EMBL/GenBank/DDBJ whole genome shotgun (WGS) entry which is preliminary data.</text>
</comment>